<feature type="domain" description="Response regulatory" evidence="10">
    <location>
        <begin position="7"/>
        <end position="124"/>
    </location>
</feature>
<dbReference type="GO" id="GO:0043565">
    <property type="term" value="F:sequence-specific DNA binding"/>
    <property type="evidence" value="ECO:0007669"/>
    <property type="project" value="InterPro"/>
</dbReference>
<evidence type="ECO:0000256" key="2">
    <source>
        <dbReference type="ARBA" id="ARBA00022490"/>
    </source>
</evidence>
<dbReference type="GO" id="GO:0000160">
    <property type="term" value="P:phosphorelay signal transduction system"/>
    <property type="evidence" value="ECO:0007669"/>
    <property type="project" value="UniProtKB-KW"/>
</dbReference>
<dbReference type="GO" id="GO:0003700">
    <property type="term" value="F:DNA-binding transcription factor activity"/>
    <property type="evidence" value="ECO:0007669"/>
    <property type="project" value="InterPro"/>
</dbReference>
<sequence length="413" mass="47477">MTDSPIKVLIADDESIVRRGLMATVNWERFNMAVVADAPNGQKAWEAFLLHEPEVVITDIVMPEMDGIELAKRVKEKAPQTRVLLLSCHRDFEYAQKGMMLGASGYLLKTAFEDEELAYYLHKFKEELASDLQSSPTARSADSSEEDTQWNAAFYAWLCGFRNDFHHELKLRWETQWSWLNEPHEIMLVKIFDSFEQVPSAGKASNRGGEYWKYLGDKLLHETKGPCAYIPCGIDRCFYVYHPSAWMKVEQLLKECKSSCPQLHWSRRGPLKGMEGWLEAVQELHRAAEVERKFELRVNSWPETVMQSVLLVADNVSEPWSVSDVANRVGLSRSHFSTLFKKVTGENFVTFLYRMRLKTAQDLLLNTAMTLQDIAERIGMVDGKYVSKWFKRCCGMTPSQYRSGQKGEQTAQK</sequence>
<reference evidence="11 12" key="1">
    <citation type="submission" date="2020-05" db="EMBL/GenBank/DDBJ databases">
        <title>Whole genome sequencing and identification of novel metabolites from Paenibacillus alvei strain JR949.</title>
        <authorList>
            <person name="Rajendhran J."/>
            <person name="Sree Pranav P."/>
            <person name="Mahalakshmi B."/>
            <person name="Karthikeyan R."/>
        </authorList>
    </citation>
    <scope>NUCLEOTIDE SEQUENCE [LARGE SCALE GENOMIC DNA]</scope>
    <source>
        <strain evidence="11 12">JR949</strain>
    </source>
</reference>
<keyword evidence="4" id="KW-0902">Two-component regulatory system</keyword>
<keyword evidence="7" id="KW-0804">Transcription</keyword>
<evidence type="ECO:0000256" key="7">
    <source>
        <dbReference type="ARBA" id="ARBA00023163"/>
    </source>
</evidence>
<dbReference type="SUPFAM" id="SSF52172">
    <property type="entry name" value="CheY-like"/>
    <property type="match status" value="1"/>
</dbReference>
<comment type="caution">
    <text evidence="11">The sequence shown here is derived from an EMBL/GenBank/DDBJ whole genome shotgun (WGS) entry which is preliminary data.</text>
</comment>
<dbReference type="InterPro" id="IPR001789">
    <property type="entry name" value="Sig_transdc_resp-reg_receiver"/>
</dbReference>
<dbReference type="InterPro" id="IPR009057">
    <property type="entry name" value="Homeodomain-like_sf"/>
</dbReference>
<keyword evidence="2" id="KW-0963">Cytoplasm</keyword>
<gene>
    <name evidence="11" type="ORF">HMI46_16200</name>
</gene>
<dbReference type="PANTHER" id="PTHR42713:SF3">
    <property type="entry name" value="TRANSCRIPTIONAL REGULATORY PROTEIN HPTR"/>
    <property type="match status" value="1"/>
</dbReference>
<dbReference type="InterPro" id="IPR011006">
    <property type="entry name" value="CheY-like_superfamily"/>
</dbReference>
<comment type="subcellular location">
    <subcellularLocation>
        <location evidence="1">Cytoplasm</location>
    </subcellularLocation>
</comment>
<evidence type="ECO:0000313" key="12">
    <source>
        <dbReference type="Proteomes" id="UP000552038"/>
    </source>
</evidence>
<evidence type="ECO:0000256" key="1">
    <source>
        <dbReference type="ARBA" id="ARBA00004496"/>
    </source>
</evidence>
<dbReference type="Gene3D" id="1.10.10.60">
    <property type="entry name" value="Homeodomain-like"/>
    <property type="match status" value="2"/>
</dbReference>
<proteinExistence type="predicted"/>
<dbReference type="PANTHER" id="PTHR42713">
    <property type="entry name" value="HISTIDINE KINASE-RELATED"/>
    <property type="match status" value="1"/>
</dbReference>
<dbReference type="AlphaFoldDB" id="A0AAP6ZY50"/>
<feature type="domain" description="HTH araC/xylS-type" evidence="9">
    <location>
        <begin position="306"/>
        <end position="404"/>
    </location>
</feature>
<dbReference type="CDD" id="cd17536">
    <property type="entry name" value="REC_YesN-like"/>
    <property type="match status" value="1"/>
</dbReference>
<dbReference type="InterPro" id="IPR051552">
    <property type="entry name" value="HptR"/>
</dbReference>
<dbReference type="SMART" id="SM00448">
    <property type="entry name" value="REC"/>
    <property type="match status" value="1"/>
</dbReference>
<evidence type="ECO:0000256" key="3">
    <source>
        <dbReference type="ARBA" id="ARBA00022553"/>
    </source>
</evidence>
<evidence type="ECO:0000256" key="4">
    <source>
        <dbReference type="ARBA" id="ARBA00023012"/>
    </source>
</evidence>
<evidence type="ECO:0000256" key="6">
    <source>
        <dbReference type="ARBA" id="ARBA00023125"/>
    </source>
</evidence>
<evidence type="ECO:0000259" key="10">
    <source>
        <dbReference type="PROSITE" id="PS50110"/>
    </source>
</evidence>
<keyword evidence="3 8" id="KW-0597">Phosphoprotein</keyword>
<dbReference type="Pfam" id="PF00072">
    <property type="entry name" value="Response_reg"/>
    <property type="match status" value="1"/>
</dbReference>
<evidence type="ECO:0000313" key="11">
    <source>
        <dbReference type="EMBL" id="NOJ72093.1"/>
    </source>
</evidence>
<evidence type="ECO:0000259" key="9">
    <source>
        <dbReference type="PROSITE" id="PS01124"/>
    </source>
</evidence>
<dbReference type="SMART" id="SM00342">
    <property type="entry name" value="HTH_ARAC"/>
    <property type="match status" value="1"/>
</dbReference>
<keyword evidence="5" id="KW-0805">Transcription regulation</keyword>
<dbReference type="Pfam" id="PF12833">
    <property type="entry name" value="HTH_18"/>
    <property type="match status" value="1"/>
</dbReference>
<dbReference type="Proteomes" id="UP000552038">
    <property type="component" value="Unassembled WGS sequence"/>
</dbReference>
<evidence type="ECO:0000256" key="5">
    <source>
        <dbReference type="ARBA" id="ARBA00023015"/>
    </source>
</evidence>
<dbReference type="GO" id="GO:0005737">
    <property type="term" value="C:cytoplasm"/>
    <property type="evidence" value="ECO:0007669"/>
    <property type="project" value="UniProtKB-SubCell"/>
</dbReference>
<evidence type="ECO:0000256" key="8">
    <source>
        <dbReference type="PROSITE-ProRule" id="PRU00169"/>
    </source>
</evidence>
<name>A0AAP6ZY50_PAEAL</name>
<organism evidence="11 12">
    <name type="scientific">Paenibacillus alvei</name>
    <name type="common">Bacillus alvei</name>
    <dbReference type="NCBI Taxonomy" id="44250"/>
    <lineage>
        <taxon>Bacteria</taxon>
        <taxon>Bacillati</taxon>
        <taxon>Bacillota</taxon>
        <taxon>Bacilli</taxon>
        <taxon>Bacillales</taxon>
        <taxon>Paenibacillaceae</taxon>
        <taxon>Paenibacillus</taxon>
    </lineage>
</organism>
<dbReference type="Gene3D" id="3.40.50.2300">
    <property type="match status" value="1"/>
</dbReference>
<accession>A0AAP6ZY50</accession>
<keyword evidence="6" id="KW-0238">DNA-binding</keyword>
<dbReference type="PROSITE" id="PS01124">
    <property type="entry name" value="HTH_ARAC_FAMILY_2"/>
    <property type="match status" value="1"/>
</dbReference>
<feature type="modified residue" description="4-aspartylphosphate" evidence="8">
    <location>
        <position position="59"/>
    </location>
</feature>
<dbReference type="InterPro" id="IPR018060">
    <property type="entry name" value="HTH_AraC"/>
</dbReference>
<dbReference type="RefSeq" id="WP_171417589.1">
    <property type="nucleotide sequence ID" value="NZ_JABFOR010000021.1"/>
</dbReference>
<dbReference type="SUPFAM" id="SSF46689">
    <property type="entry name" value="Homeodomain-like"/>
    <property type="match status" value="2"/>
</dbReference>
<dbReference type="EMBL" id="JABFOR010000021">
    <property type="protein sequence ID" value="NOJ72093.1"/>
    <property type="molecule type" value="Genomic_DNA"/>
</dbReference>
<protein>
    <submittedName>
        <fullName evidence="11">Response regulator</fullName>
    </submittedName>
</protein>
<dbReference type="PROSITE" id="PS50110">
    <property type="entry name" value="RESPONSE_REGULATORY"/>
    <property type="match status" value="1"/>
</dbReference>